<feature type="region of interest" description="Disordered" evidence="4">
    <location>
        <begin position="323"/>
        <end position="345"/>
    </location>
</feature>
<reference evidence="6" key="1">
    <citation type="submission" date="2020-10" db="EMBL/GenBank/DDBJ databases">
        <title>Genome sequence of the unusual species of purple photosynthetic bacteria, Phaeovibrio sulfidiphilus DSM 23193, type strain.</title>
        <authorList>
            <person name="Kyndt J.A."/>
            <person name="Meyer T.E."/>
        </authorList>
    </citation>
    <scope>NUCLEOTIDE SEQUENCE</scope>
    <source>
        <strain evidence="6">DSM 23193</strain>
    </source>
</reference>
<keyword evidence="7" id="KW-1185">Reference proteome</keyword>
<evidence type="ECO:0000256" key="3">
    <source>
        <dbReference type="ARBA" id="ARBA00023163"/>
    </source>
</evidence>
<keyword evidence="3" id="KW-0804">Transcription</keyword>
<dbReference type="InterPro" id="IPR032687">
    <property type="entry name" value="AraC-type_N"/>
</dbReference>
<dbReference type="Proteomes" id="UP000631034">
    <property type="component" value="Unassembled WGS sequence"/>
</dbReference>
<evidence type="ECO:0000313" key="7">
    <source>
        <dbReference type="Proteomes" id="UP000631034"/>
    </source>
</evidence>
<evidence type="ECO:0000256" key="2">
    <source>
        <dbReference type="ARBA" id="ARBA00023125"/>
    </source>
</evidence>
<dbReference type="PROSITE" id="PS01124">
    <property type="entry name" value="HTH_ARAC_FAMILY_2"/>
    <property type="match status" value="1"/>
</dbReference>
<dbReference type="GO" id="GO:0003700">
    <property type="term" value="F:DNA-binding transcription factor activity"/>
    <property type="evidence" value="ECO:0007669"/>
    <property type="project" value="InterPro"/>
</dbReference>
<dbReference type="AlphaFoldDB" id="A0A8J6YQB4"/>
<dbReference type="InterPro" id="IPR018060">
    <property type="entry name" value="HTH_AraC"/>
</dbReference>
<evidence type="ECO:0000256" key="1">
    <source>
        <dbReference type="ARBA" id="ARBA00023015"/>
    </source>
</evidence>
<dbReference type="SMART" id="SM00342">
    <property type="entry name" value="HTH_ARAC"/>
    <property type="match status" value="1"/>
</dbReference>
<proteinExistence type="predicted"/>
<protein>
    <submittedName>
        <fullName evidence="6">AraC family transcriptional regulator</fullName>
    </submittedName>
</protein>
<dbReference type="GO" id="GO:0000976">
    <property type="term" value="F:transcription cis-regulatory region binding"/>
    <property type="evidence" value="ECO:0007669"/>
    <property type="project" value="TreeGrafter"/>
</dbReference>
<dbReference type="PANTHER" id="PTHR47894:SF1">
    <property type="entry name" value="HTH-TYPE TRANSCRIPTIONAL REGULATOR VQSM"/>
    <property type="match status" value="1"/>
</dbReference>
<dbReference type="Gene3D" id="1.10.10.60">
    <property type="entry name" value="Homeodomain-like"/>
    <property type="match status" value="1"/>
</dbReference>
<dbReference type="EMBL" id="JACZHT010000007">
    <property type="protein sequence ID" value="MBE1237854.1"/>
    <property type="molecule type" value="Genomic_DNA"/>
</dbReference>
<keyword evidence="2" id="KW-0238">DNA-binding</keyword>
<dbReference type="Pfam" id="PF12625">
    <property type="entry name" value="Arabinose_bd"/>
    <property type="match status" value="1"/>
</dbReference>
<feature type="domain" description="HTH araC/xylS-type" evidence="5">
    <location>
        <begin position="229"/>
        <end position="326"/>
    </location>
</feature>
<comment type="caution">
    <text evidence="6">The sequence shown here is derived from an EMBL/GenBank/DDBJ whole genome shotgun (WGS) entry which is preliminary data.</text>
</comment>
<keyword evidence="1" id="KW-0805">Transcription regulation</keyword>
<dbReference type="PANTHER" id="PTHR47894">
    <property type="entry name" value="HTH-TYPE TRANSCRIPTIONAL REGULATOR GADX"/>
    <property type="match status" value="1"/>
</dbReference>
<organism evidence="6 7">
    <name type="scientific">Phaeovibrio sulfidiphilus</name>
    <dbReference type="NCBI Taxonomy" id="1220600"/>
    <lineage>
        <taxon>Bacteria</taxon>
        <taxon>Pseudomonadati</taxon>
        <taxon>Pseudomonadota</taxon>
        <taxon>Alphaproteobacteria</taxon>
        <taxon>Rhodospirillales</taxon>
        <taxon>Rhodospirillaceae</taxon>
        <taxon>Phaeovibrio</taxon>
    </lineage>
</organism>
<dbReference type="SUPFAM" id="SSF46689">
    <property type="entry name" value="Homeodomain-like"/>
    <property type="match status" value="1"/>
</dbReference>
<sequence length="345" mass="38554">MGFVSGMLSGLVRSNIPVDDLLEREAGETAQRGGRLPVSRYAELFNRAIARSQDEAVCLFSRPLRPGTFEFLCRSVLGAATLEEGLDRARRFLSLVLDDLEVTLTRRETHAELTIREVRPLSEQADDPARVFAFEWLLRLLHCIACWLVARPVPLDQVAFPYPAPGHAADYELVYSARYSFGAPALVARFSVPLLDLPVRRHEADLNAFLKGAPGRISMLYRRDRETGVRVQEALRTRIGENPALGDIARHLHQSPRTLERRLAAEGTSFRALKSGVRRDLACSRLVKTDLGIEHIAQELGYADTSAFYRAFVGWTGLSPERYRKAPLDRPSPRDPESARAGHTG</sequence>
<evidence type="ECO:0000259" key="5">
    <source>
        <dbReference type="PROSITE" id="PS01124"/>
    </source>
</evidence>
<accession>A0A8J6YQB4</accession>
<name>A0A8J6YQB4_9PROT</name>
<gene>
    <name evidence="6" type="ORF">IHV25_09370</name>
</gene>
<dbReference type="Pfam" id="PF12833">
    <property type="entry name" value="HTH_18"/>
    <property type="match status" value="1"/>
</dbReference>
<dbReference type="InterPro" id="IPR009057">
    <property type="entry name" value="Homeodomain-like_sf"/>
</dbReference>
<evidence type="ECO:0000256" key="4">
    <source>
        <dbReference type="SAM" id="MobiDB-lite"/>
    </source>
</evidence>
<evidence type="ECO:0000313" key="6">
    <source>
        <dbReference type="EMBL" id="MBE1237854.1"/>
    </source>
</evidence>
<dbReference type="GO" id="GO:0005829">
    <property type="term" value="C:cytosol"/>
    <property type="evidence" value="ECO:0007669"/>
    <property type="project" value="TreeGrafter"/>
</dbReference>